<dbReference type="Proteomes" id="UP000188320">
    <property type="component" value="Unassembled WGS sequence"/>
</dbReference>
<sequence length="344" mass="38886">MRSARETPKSKREAGNDVDERGSRYHTFTMDNREYKRFFSNDEITYIPEKHVERGDQVFRHSKATICEENDDEVKGVGGIIARGHSSAIVDKEQKYIPGTKATEQHWKKEQGEQGVKGDGSNGLFNSCRQVSETEEKNSSRGGRYEHTHSFSWNQATELGSKKRTSQYFEIDSQCNHPESLRYFSCDERNYSEGGVELKRHASEIDYDDDRNSGGSNSGRISDSSALGKDDGGNKIDHMQSGRETKGVNFLGMRLKNIDNNQAAEAREIIVHETKDMTLCNRSWSTKSDDNQGDVGQLLLHDVFDDIGGDMFYSLYNDQSEARKIGCDSKCWSANRDSSFVYGA</sequence>
<evidence type="ECO:0000313" key="3">
    <source>
        <dbReference type="Proteomes" id="UP000188320"/>
    </source>
</evidence>
<comment type="caution">
    <text evidence="2">The sequence shown here is derived from an EMBL/GenBank/DDBJ whole genome shotgun (WGS) entry which is preliminary data.</text>
</comment>
<feature type="compositionally biased region" description="Basic and acidic residues" evidence="1">
    <location>
        <begin position="132"/>
        <end position="149"/>
    </location>
</feature>
<evidence type="ECO:0000256" key="1">
    <source>
        <dbReference type="SAM" id="MobiDB-lite"/>
    </source>
</evidence>
<feature type="region of interest" description="Disordered" evidence="1">
    <location>
        <begin position="109"/>
        <end position="149"/>
    </location>
</feature>
<accession>A0A1R1PLS0</accession>
<gene>
    <name evidence="2" type="ORF">AX774_g4653</name>
</gene>
<keyword evidence="3" id="KW-1185">Reference proteome</keyword>
<proteinExistence type="predicted"/>
<feature type="compositionally biased region" description="Basic and acidic residues" evidence="1">
    <location>
        <begin position="1"/>
        <end position="23"/>
    </location>
</feature>
<feature type="region of interest" description="Disordered" evidence="1">
    <location>
        <begin position="1"/>
        <end position="24"/>
    </location>
</feature>
<evidence type="ECO:0000313" key="2">
    <source>
        <dbReference type="EMBL" id="OMH81879.1"/>
    </source>
</evidence>
<dbReference type="EMBL" id="LSSK01000797">
    <property type="protein sequence ID" value="OMH81879.1"/>
    <property type="molecule type" value="Genomic_DNA"/>
</dbReference>
<protein>
    <submittedName>
        <fullName evidence="2">Uncharacterized protein</fullName>
    </submittedName>
</protein>
<feature type="compositionally biased region" description="Basic and acidic residues" evidence="1">
    <location>
        <begin position="228"/>
        <end position="243"/>
    </location>
</feature>
<dbReference type="AlphaFoldDB" id="A0A1R1PLS0"/>
<feature type="compositionally biased region" description="Low complexity" evidence="1">
    <location>
        <begin position="213"/>
        <end position="225"/>
    </location>
</feature>
<name>A0A1R1PLS0_ZANCU</name>
<organism evidence="2 3">
    <name type="scientific">Zancudomyces culisetae</name>
    <name type="common">Gut fungus</name>
    <name type="synonym">Smittium culisetae</name>
    <dbReference type="NCBI Taxonomy" id="1213189"/>
    <lineage>
        <taxon>Eukaryota</taxon>
        <taxon>Fungi</taxon>
        <taxon>Fungi incertae sedis</taxon>
        <taxon>Zoopagomycota</taxon>
        <taxon>Kickxellomycotina</taxon>
        <taxon>Harpellomycetes</taxon>
        <taxon>Harpellales</taxon>
        <taxon>Legeriomycetaceae</taxon>
        <taxon>Zancudomyces</taxon>
    </lineage>
</organism>
<feature type="region of interest" description="Disordered" evidence="1">
    <location>
        <begin position="202"/>
        <end position="243"/>
    </location>
</feature>
<reference evidence="3" key="1">
    <citation type="submission" date="2017-01" db="EMBL/GenBank/DDBJ databases">
        <authorList>
            <person name="Wang Y."/>
            <person name="White M."/>
            <person name="Kvist S."/>
            <person name="Moncalvo J.-M."/>
        </authorList>
    </citation>
    <scope>NUCLEOTIDE SEQUENCE [LARGE SCALE GENOMIC DNA]</scope>
    <source>
        <strain evidence="3">COL-18-3</strain>
    </source>
</reference>